<dbReference type="RefSeq" id="XP_002774724.1">
    <property type="nucleotide sequence ID" value="XM_002774678.1"/>
</dbReference>
<organism evidence="3">
    <name type="scientific">Perkinsus marinus (strain ATCC 50983 / TXsc)</name>
    <dbReference type="NCBI Taxonomy" id="423536"/>
    <lineage>
        <taxon>Eukaryota</taxon>
        <taxon>Sar</taxon>
        <taxon>Alveolata</taxon>
        <taxon>Perkinsozoa</taxon>
        <taxon>Perkinsea</taxon>
        <taxon>Perkinsida</taxon>
        <taxon>Perkinsidae</taxon>
        <taxon>Perkinsus</taxon>
    </lineage>
</organism>
<dbReference type="InParanoid" id="C5L9Q0"/>
<gene>
    <name evidence="2" type="ORF">Pmar_PMAR024957</name>
</gene>
<protein>
    <submittedName>
        <fullName evidence="2">Uncharacterized protein</fullName>
    </submittedName>
</protein>
<evidence type="ECO:0000313" key="3">
    <source>
        <dbReference type="Proteomes" id="UP000007800"/>
    </source>
</evidence>
<reference evidence="2 3" key="1">
    <citation type="submission" date="2008-07" db="EMBL/GenBank/DDBJ databases">
        <authorList>
            <person name="El-Sayed N."/>
            <person name="Caler E."/>
            <person name="Inman J."/>
            <person name="Amedeo P."/>
            <person name="Hass B."/>
            <person name="Wortman J."/>
        </authorList>
    </citation>
    <scope>NUCLEOTIDE SEQUENCE [LARGE SCALE GENOMIC DNA]</scope>
    <source>
        <strain evidence="3">ATCC 50983 / TXsc</strain>
    </source>
</reference>
<dbReference type="AlphaFoldDB" id="C5L9Q0"/>
<dbReference type="GeneID" id="9055670"/>
<proteinExistence type="predicted"/>
<accession>C5L9Q0</accession>
<keyword evidence="3" id="KW-1185">Reference proteome</keyword>
<sequence length="72" mass="8062">MVGGKHSVHSEPVSTLKGTLVNRDKRQRTRRTQDTIGCRRGCILVRCGSTLQTKYMEKVLTELYTPDGSPDV</sequence>
<evidence type="ECO:0000256" key="1">
    <source>
        <dbReference type="SAM" id="MobiDB-lite"/>
    </source>
</evidence>
<dbReference type="EMBL" id="GG680611">
    <property type="protein sequence ID" value="EER06540.1"/>
    <property type="molecule type" value="Genomic_DNA"/>
</dbReference>
<dbReference type="Proteomes" id="UP000007800">
    <property type="component" value="Unassembled WGS sequence"/>
</dbReference>
<evidence type="ECO:0000313" key="2">
    <source>
        <dbReference type="EMBL" id="EER06540.1"/>
    </source>
</evidence>
<feature type="region of interest" description="Disordered" evidence="1">
    <location>
        <begin position="1"/>
        <end position="32"/>
    </location>
</feature>
<name>C5L9Q0_PERM5</name>